<keyword evidence="4" id="KW-1185">Reference proteome</keyword>
<feature type="transmembrane region" description="Helical" evidence="2">
    <location>
        <begin position="168"/>
        <end position="188"/>
    </location>
</feature>
<sequence>MKHVSGLLHKLTVVAAAVVALSSCNRAEYAMLPQTSSYHGTEHRSVSMKPAPAPETAAAPAVVAPEAPAVAAQPAPATPAAPAARAAAPATTAAVATPAPAARKLNLVERALVSKVAKQADKLARKAQVKKHSETASANKLSGNLRTGIILILVGLLISLLSPISGIFGLIGGILAIIGIVLIILYLLDEI</sequence>
<evidence type="ECO:0000256" key="1">
    <source>
        <dbReference type="SAM" id="MobiDB-lite"/>
    </source>
</evidence>
<dbReference type="AlphaFoldDB" id="A0A4Z0PYC6"/>
<keyword evidence="2" id="KW-1133">Transmembrane helix</keyword>
<protein>
    <submittedName>
        <fullName evidence="3">Uncharacterized protein</fullName>
    </submittedName>
</protein>
<proteinExistence type="predicted"/>
<dbReference type="Proteomes" id="UP000297549">
    <property type="component" value="Unassembled WGS sequence"/>
</dbReference>
<keyword evidence="2" id="KW-0812">Transmembrane</keyword>
<feature type="region of interest" description="Disordered" evidence="1">
    <location>
        <begin position="37"/>
        <end position="60"/>
    </location>
</feature>
<evidence type="ECO:0000256" key="2">
    <source>
        <dbReference type="SAM" id="Phobius"/>
    </source>
</evidence>
<comment type="caution">
    <text evidence="3">The sequence shown here is derived from an EMBL/GenBank/DDBJ whole genome shotgun (WGS) entry which is preliminary data.</text>
</comment>
<feature type="transmembrane region" description="Helical" evidence="2">
    <location>
        <begin position="143"/>
        <end position="161"/>
    </location>
</feature>
<accession>A0A4Z0PYC6</accession>
<organism evidence="3 4">
    <name type="scientific">Hymenobacter aquaticus</name>
    <dbReference type="NCBI Taxonomy" id="1867101"/>
    <lineage>
        <taxon>Bacteria</taxon>
        <taxon>Pseudomonadati</taxon>
        <taxon>Bacteroidota</taxon>
        <taxon>Cytophagia</taxon>
        <taxon>Cytophagales</taxon>
        <taxon>Hymenobacteraceae</taxon>
        <taxon>Hymenobacter</taxon>
    </lineage>
</organism>
<evidence type="ECO:0000313" key="3">
    <source>
        <dbReference type="EMBL" id="TGE22324.1"/>
    </source>
</evidence>
<gene>
    <name evidence="3" type="ORF">E5K00_18950</name>
</gene>
<evidence type="ECO:0000313" key="4">
    <source>
        <dbReference type="Proteomes" id="UP000297549"/>
    </source>
</evidence>
<dbReference type="EMBL" id="SRLC01000002">
    <property type="protein sequence ID" value="TGE22324.1"/>
    <property type="molecule type" value="Genomic_DNA"/>
</dbReference>
<dbReference type="RefSeq" id="WP_135464843.1">
    <property type="nucleotide sequence ID" value="NZ_SRLC01000002.1"/>
</dbReference>
<keyword evidence="2" id="KW-0472">Membrane</keyword>
<name>A0A4Z0PYC6_9BACT</name>
<reference evidence="3 4" key="1">
    <citation type="submission" date="2019-04" db="EMBL/GenBank/DDBJ databases">
        <authorList>
            <person name="Feng G."/>
            <person name="Zhang J."/>
            <person name="Zhu H."/>
        </authorList>
    </citation>
    <scope>NUCLEOTIDE SEQUENCE [LARGE SCALE GENOMIC DNA]</scope>
    <source>
        <strain evidence="3 4">JCM 31653</strain>
    </source>
</reference>
<dbReference type="PROSITE" id="PS51257">
    <property type="entry name" value="PROKAR_LIPOPROTEIN"/>
    <property type="match status" value="1"/>
</dbReference>
<dbReference type="OrthoDB" id="886791at2"/>